<reference evidence="1 2" key="1">
    <citation type="submission" date="2018-01" db="EMBL/GenBank/DDBJ databases">
        <title>Draft genome sequence of Sphaerisporangium sp. 7K107.</title>
        <authorList>
            <person name="Sahin N."/>
            <person name="Saygin H."/>
            <person name="Ay H."/>
        </authorList>
    </citation>
    <scope>NUCLEOTIDE SEQUENCE [LARGE SCALE GENOMIC DNA]</scope>
    <source>
        <strain evidence="1 2">7K107</strain>
    </source>
</reference>
<dbReference type="RefSeq" id="WP_111165349.1">
    <property type="nucleotide sequence ID" value="NZ_POUA01000009.1"/>
</dbReference>
<comment type="caution">
    <text evidence="1">The sequence shown here is derived from an EMBL/GenBank/DDBJ whole genome shotgun (WGS) entry which is preliminary data.</text>
</comment>
<dbReference type="InterPro" id="IPR013078">
    <property type="entry name" value="His_Pase_superF_clade-1"/>
</dbReference>
<gene>
    <name evidence="1" type="ORF">C1I98_02125</name>
</gene>
<name>A0A2W2I1V8_9ACTN</name>
<protein>
    <submittedName>
        <fullName evidence="1">Histidine phosphatase family protein</fullName>
    </submittedName>
</protein>
<dbReference type="InterPro" id="IPR029033">
    <property type="entry name" value="His_PPase_superfam"/>
</dbReference>
<evidence type="ECO:0000313" key="1">
    <source>
        <dbReference type="EMBL" id="PZG55998.1"/>
    </source>
</evidence>
<dbReference type="Gene3D" id="3.40.50.1240">
    <property type="entry name" value="Phosphoglycerate mutase-like"/>
    <property type="match status" value="1"/>
</dbReference>
<dbReference type="Pfam" id="PF00300">
    <property type="entry name" value="His_Phos_1"/>
    <property type="match status" value="1"/>
</dbReference>
<dbReference type="EMBL" id="POUA01000009">
    <property type="protein sequence ID" value="PZG55998.1"/>
    <property type="molecule type" value="Genomic_DNA"/>
</dbReference>
<organism evidence="1 2">
    <name type="scientific">Spongiactinospora gelatinilytica</name>
    <dbReference type="NCBI Taxonomy" id="2666298"/>
    <lineage>
        <taxon>Bacteria</taxon>
        <taxon>Bacillati</taxon>
        <taxon>Actinomycetota</taxon>
        <taxon>Actinomycetes</taxon>
        <taxon>Streptosporangiales</taxon>
        <taxon>Streptosporangiaceae</taxon>
        <taxon>Spongiactinospora</taxon>
    </lineage>
</organism>
<accession>A0A2W2I1V8</accession>
<dbReference type="SUPFAM" id="SSF53254">
    <property type="entry name" value="Phosphoglycerate mutase-like"/>
    <property type="match status" value="1"/>
</dbReference>
<dbReference type="Proteomes" id="UP000248544">
    <property type="component" value="Unassembled WGS sequence"/>
</dbReference>
<proteinExistence type="predicted"/>
<keyword evidence="2" id="KW-1185">Reference proteome</keyword>
<sequence length="181" mass="19193">MLFVRHATTPGMRAARFPGDEDADAAGLAKAASLRFTTTSLVWAAPGKAARQTARAMGLHARRATALREADCGRWRGLAYDQVAQEEPQALMSWLTDPAAAPHGGESLAAHASRVAGWLDSVRDEPEQVAVCDAGTIRAALGHALGADPLSTARIDLAPLSITGLTVTRSGWRIAYVNRRL</sequence>
<dbReference type="AlphaFoldDB" id="A0A2W2I1V8"/>
<evidence type="ECO:0000313" key="2">
    <source>
        <dbReference type="Proteomes" id="UP000248544"/>
    </source>
</evidence>